<proteinExistence type="predicted"/>
<sequence>MLAKKFTGTKVLDNEISEIAHLIGQSSILKTARIVDEKQFTIILRGSYLELDNLPEEENDLNIFFQNLLDNCNIETYEPTGVQQQILDQILQQNGSVSKDDGLHAIMNNEQLSLKYGEIIIDKDDLSSLSNKRWLTDSIIYGYLYLISEFTAENQDLPDAFTFPAQFFTSPEEYGKKFLERQDIDLSEYERLLFPCHVNNSHWTLFIVNFEDESINYFDSLGGEIPEQYQTKLSEFISQTANETNINWNFKTKEKRPKQKNEYDCGVFVCKYAEYYCKNLPKKVDQQDMPEFRNEILRRLCAKKLSD</sequence>
<accession>A0AC34RT07</accession>
<dbReference type="Proteomes" id="UP000887576">
    <property type="component" value="Unplaced"/>
</dbReference>
<dbReference type="WBParaSite" id="JU765_v2.g9925.t1">
    <property type="protein sequence ID" value="JU765_v2.g9925.t1"/>
    <property type="gene ID" value="JU765_v2.g9925"/>
</dbReference>
<organism evidence="1 2">
    <name type="scientific">Panagrolaimus sp. JU765</name>
    <dbReference type="NCBI Taxonomy" id="591449"/>
    <lineage>
        <taxon>Eukaryota</taxon>
        <taxon>Metazoa</taxon>
        <taxon>Ecdysozoa</taxon>
        <taxon>Nematoda</taxon>
        <taxon>Chromadorea</taxon>
        <taxon>Rhabditida</taxon>
        <taxon>Tylenchina</taxon>
        <taxon>Panagrolaimomorpha</taxon>
        <taxon>Panagrolaimoidea</taxon>
        <taxon>Panagrolaimidae</taxon>
        <taxon>Panagrolaimus</taxon>
    </lineage>
</organism>
<protein>
    <submittedName>
        <fullName evidence="2">Ubiquitin-like protease family profile domain-containing protein</fullName>
    </submittedName>
</protein>
<evidence type="ECO:0000313" key="1">
    <source>
        <dbReference type="Proteomes" id="UP000887576"/>
    </source>
</evidence>
<evidence type="ECO:0000313" key="2">
    <source>
        <dbReference type="WBParaSite" id="JU765_v2.g9925.t1"/>
    </source>
</evidence>
<reference evidence="2" key="1">
    <citation type="submission" date="2022-11" db="UniProtKB">
        <authorList>
            <consortium name="WormBaseParasite"/>
        </authorList>
    </citation>
    <scope>IDENTIFICATION</scope>
</reference>
<name>A0AC34RT07_9BILA</name>